<dbReference type="EMBL" id="DXFH01000012">
    <property type="protein sequence ID" value="HIX35472.1"/>
    <property type="molecule type" value="Genomic_DNA"/>
</dbReference>
<comment type="similarity">
    <text evidence="6">Belongs to the TVP38/TMEM64 family.</text>
</comment>
<sequence>MNRETPSSEQRRHYLNKGFLIADATIAILIALYFVWMDFKPEIILLLHYSPHNRATLLRLIRSHGLADMALLTIIIALMNAIPGLSNSVICIFAGLCYGPFLGLLVNWVGNILGNCMVAALIRKLHFSKQFRRRPLLNELMSFKYPSIGLTLGYMIPIIPSVLVNYAVVQMKISRVQFILMVIVGMLPTSFLYAFGGDAIFKGDLKRIIAAVVAILLILILFTLIHHRQDAKAVE</sequence>
<evidence type="ECO:0000259" key="7">
    <source>
        <dbReference type="Pfam" id="PF09335"/>
    </source>
</evidence>
<comment type="subcellular location">
    <subcellularLocation>
        <location evidence="1 6">Cell membrane</location>
        <topology evidence="1 6">Multi-pass membrane protein</topology>
    </subcellularLocation>
</comment>
<gene>
    <name evidence="8" type="ORF">H9856_03595</name>
</gene>
<organism evidence="8 9">
    <name type="scientific">Candidatus Limosilactobacillus merdigallinarum</name>
    <dbReference type="NCBI Taxonomy" id="2838652"/>
    <lineage>
        <taxon>Bacteria</taxon>
        <taxon>Bacillati</taxon>
        <taxon>Bacillota</taxon>
        <taxon>Bacilli</taxon>
        <taxon>Lactobacillales</taxon>
        <taxon>Lactobacillaceae</taxon>
        <taxon>Limosilactobacillus</taxon>
    </lineage>
</organism>
<name>A0A9D1VHS7_9LACO</name>
<evidence type="ECO:0000256" key="4">
    <source>
        <dbReference type="ARBA" id="ARBA00022989"/>
    </source>
</evidence>
<evidence type="ECO:0000256" key="5">
    <source>
        <dbReference type="ARBA" id="ARBA00023136"/>
    </source>
</evidence>
<keyword evidence="3 6" id="KW-0812">Transmembrane</keyword>
<reference evidence="8" key="2">
    <citation type="submission" date="2021-04" db="EMBL/GenBank/DDBJ databases">
        <authorList>
            <person name="Gilroy R."/>
        </authorList>
    </citation>
    <scope>NUCLEOTIDE SEQUENCE</scope>
    <source>
        <strain evidence="8">ChiSxjej3B15-572</strain>
    </source>
</reference>
<feature type="transmembrane region" description="Helical" evidence="6">
    <location>
        <begin position="143"/>
        <end position="164"/>
    </location>
</feature>
<dbReference type="Pfam" id="PF09335">
    <property type="entry name" value="VTT_dom"/>
    <property type="match status" value="1"/>
</dbReference>
<dbReference type="Proteomes" id="UP000824231">
    <property type="component" value="Unassembled WGS sequence"/>
</dbReference>
<evidence type="ECO:0000256" key="6">
    <source>
        <dbReference type="RuleBase" id="RU366058"/>
    </source>
</evidence>
<evidence type="ECO:0000256" key="1">
    <source>
        <dbReference type="ARBA" id="ARBA00004651"/>
    </source>
</evidence>
<evidence type="ECO:0000313" key="8">
    <source>
        <dbReference type="EMBL" id="HIX35472.1"/>
    </source>
</evidence>
<accession>A0A9D1VHS7</accession>
<keyword evidence="5 6" id="KW-0472">Membrane</keyword>
<keyword evidence="4 6" id="KW-1133">Transmembrane helix</keyword>
<keyword evidence="2 6" id="KW-1003">Cell membrane</keyword>
<proteinExistence type="inferred from homology"/>
<dbReference type="InterPro" id="IPR015414">
    <property type="entry name" value="TMEM64"/>
</dbReference>
<feature type="transmembrane region" description="Helical" evidence="6">
    <location>
        <begin position="101"/>
        <end position="122"/>
    </location>
</feature>
<comment type="caution">
    <text evidence="8">The sequence shown here is derived from an EMBL/GenBank/DDBJ whole genome shotgun (WGS) entry which is preliminary data.</text>
</comment>
<dbReference type="GO" id="GO:0005886">
    <property type="term" value="C:plasma membrane"/>
    <property type="evidence" value="ECO:0007669"/>
    <property type="project" value="UniProtKB-SubCell"/>
</dbReference>
<dbReference type="InterPro" id="IPR032816">
    <property type="entry name" value="VTT_dom"/>
</dbReference>
<evidence type="ECO:0000313" key="9">
    <source>
        <dbReference type="Proteomes" id="UP000824231"/>
    </source>
</evidence>
<dbReference type="PANTHER" id="PTHR12677:SF49">
    <property type="entry name" value="TVP38_TMEM64 FAMILY MEMBRANE PROTEIN"/>
    <property type="match status" value="1"/>
</dbReference>
<evidence type="ECO:0000256" key="3">
    <source>
        <dbReference type="ARBA" id="ARBA00022692"/>
    </source>
</evidence>
<evidence type="ECO:0000256" key="2">
    <source>
        <dbReference type="ARBA" id="ARBA00022475"/>
    </source>
</evidence>
<feature type="transmembrane region" description="Helical" evidence="6">
    <location>
        <begin position="176"/>
        <end position="196"/>
    </location>
</feature>
<feature type="transmembrane region" description="Helical" evidence="6">
    <location>
        <begin position="69"/>
        <end position="95"/>
    </location>
</feature>
<feature type="transmembrane region" description="Helical" evidence="6">
    <location>
        <begin position="20"/>
        <end position="39"/>
    </location>
</feature>
<protein>
    <recommendedName>
        <fullName evidence="6">TVP38/TMEM64 family membrane protein</fullName>
    </recommendedName>
</protein>
<feature type="transmembrane region" description="Helical" evidence="6">
    <location>
        <begin position="208"/>
        <end position="225"/>
    </location>
</feature>
<feature type="domain" description="VTT" evidence="7">
    <location>
        <begin position="87"/>
        <end position="198"/>
    </location>
</feature>
<reference evidence="8" key="1">
    <citation type="journal article" date="2021" name="PeerJ">
        <title>Extensive microbial diversity within the chicken gut microbiome revealed by metagenomics and culture.</title>
        <authorList>
            <person name="Gilroy R."/>
            <person name="Ravi A."/>
            <person name="Getino M."/>
            <person name="Pursley I."/>
            <person name="Horton D.L."/>
            <person name="Alikhan N.F."/>
            <person name="Baker D."/>
            <person name="Gharbi K."/>
            <person name="Hall N."/>
            <person name="Watson M."/>
            <person name="Adriaenssens E.M."/>
            <person name="Foster-Nyarko E."/>
            <person name="Jarju S."/>
            <person name="Secka A."/>
            <person name="Antonio M."/>
            <person name="Oren A."/>
            <person name="Chaudhuri R.R."/>
            <person name="La Ragione R."/>
            <person name="Hildebrand F."/>
            <person name="Pallen M.J."/>
        </authorList>
    </citation>
    <scope>NUCLEOTIDE SEQUENCE</scope>
    <source>
        <strain evidence="8">ChiSxjej3B15-572</strain>
    </source>
</reference>
<dbReference type="PANTHER" id="PTHR12677">
    <property type="entry name" value="GOLGI APPARATUS MEMBRANE PROTEIN TVP38-RELATED"/>
    <property type="match status" value="1"/>
</dbReference>
<dbReference type="AlphaFoldDB" id="A0A9D1VHS7"/>